<name>A0AA34WHN4_CHLPE</name>
<evidence type="ECO:0000313" key="5">
    <source>
        <dbReference type="EMBL" id="AEB41264.1"/>
    </source>
</evidence>
<dbReference type="InterPro" id="IPR001130">
    <property type="entry name" value="TatD-like"/>
</dbReference>
<reference evidence="5 6" key="1">
    <citation type="journal article" date="2011" name="J. Bacteriol.">
        <title>Genome sequence of the obligate intracellular animal pathogen Chlamydia pecorum E58.</title>
        <authorList>
            <person name="Mojica S."/>
            <person name="Huot Creasy H."/>
            <person name="Daugherty S."/>
            <person name="Read T.D."/>
            <person name="Kim T."/>
            <person name="Kaltenboeck B."/>
            <person name="Bavoil P."/>
            <person name="Myers G.S."/>
        </authorList>
    </citation>
    <scope>NUCLEOTIDE SEQUENCE [LARGE SCALE GENOMIC DNA]</scope>
    <source>
        <strain evidence="5 6">E58</strain>
    </source>
</reference>
<proteinExistence type="inferred from homology"/>
<dbReference type="PIRSF" id="PIRSF005902">
    <property type="entry name" value="DNase_TatD"/>
    <property type="match status" value="1"/>
</dbReference>
<accession>A0AA34WHN4</accession>
<dbReference type="Proteomes" id="UP000008305">
    <property type="component" value="Chromosome"/>
</dbReference>
<keyword evidence="6" id="KW-1185">Reference proteome</keyword>
<dbReference type="RefSeq" id="WP_013712342.1">
    <property type="nucleotide sequence ID" value="NC_015408.1"/>
</dbReference>
<comment type="similarity">
    <text evidence="1">Belongs to the metallo-dependent hydrolases superfamily. TatD-type hydrolase family.</text>
</comment>
<feature type="binding site" evidence="4">
    <location>
        <position position="161"/>
    </location>
    <ligand>
        <name>a divalent metal cation</name>
        <dbReference type="ChEBI" id="CHEBI:60240"/>
        <label>2</label>
    </ligand>
</feature>
<feature type="binding site" evidence="4">
    <location>
        <position position="7"/>
    </location>
    <ligand>
        <name>a divalent metal cation</name>
        <dbReference type="ChEBI" id="CHEBI:60240"/>
        <label>1</label>
    </ligand>
</feature>
<protein>
    <submittedName>
        <fullName evidence="5">Deoxyribonuclease, TatD family</fullName>
        <ecNumber evidence="5">3.1.21.-</ecNumber>
    </submittedName>
</protein>
<dbReference type="SUPFAM" id="SSF51556">
    <property type="entry name" value="Metallo-dependent hydrolases"/>
    <property type="match status" value="1"/>
</dbReference>
<feature type="binding site" evidence="4">
    <location>
        <position position="133"/>
    </location>
    <ligand>
        <name>a divalent metal cation</name>
        <dbReference type="ChEBI" id="CHEBI:60240"/>
        <label>2</label>
    </ligand>
</feature>
<dbReference type="EMBL" id="CP002608">
    <property type="protein sequence ID" value="AEB41264.1"/>
    <property type="molecule type" value="Genomic_DNA"/>
</dbReference>
<gene>
    <name evidence="5" type="ordered locus">G5S_0251</name>
</gene>
<feature type="binding site" evidence="4">
    <location>
        <position position="211"/>
    </location>
    <ligand>
        <name>a divalent metal cation</name>
        <dbReference type="ChEBI" id="CHEBI:60240"/>
        <label>1</label>
    </ligand>
</feature>
<dbReference type="GO" id="GO:0004536">
    <property type="term" value="F:DNA nuclease activity"/>
    <property type="evidence" value="ECO:0007669"/>
    <property type="project" value="InterPro"/>
</dbReference>
<dbReference type="GO" id="GO:0046872">
    <property type="term" value="F:metal ion binding"/>
    <property type="evidence" value="ECO:0007669"/>
    <property type="project" value="UniProtKB-KW"/>
</dbReference>
<dbReference type="EC" id="3.1.21.-" evidence="5"/>
<dbReference type="PROSITE" id="PS01091">
    <property type="entry name" value="TATD_3"/>
    <property type="match status" value="1"/>
</dbReference>
<dbReference type="NCBIfam" id="TIGR00010">
    <property type="entry name" value="YchF/TatD family DNA exonuclease"/>
    <property type="match status" value="1"/>
</dbReference>
<sequence>MSLTDAHTHLADEVFCDNIDDVLGRAQDSEVSLLVNVSSTVEELGRSFAYAEKFPNIRFFHVGGTPPQDAQEDIEAMVSYVRDLALGGKLAAVGEVGLDYSPRETDATIRRQHEVLRRYFEIALEARLPLVVHCRGAFRDFFQALDAYYINDPRALPGMLHCFTGSLEEAQELISRGWFISISGIVTFKNAQNLRDLVTQIPEEHLLIETDAPFLAPTPYRGKRNEPAYIVHTLQVLANLKGESEEELAAILRRNTLRFLQHT</sequence>
<keyword evidence="2 4" id="KW-0479">Metal-binding</keyword>
<evidence type="ECO:0000256" key="2">
    <source>
        <dbReference type="ARBA" id="ARBA00022723"/>
    </source>
</evidence>
<dbReference type="InterPro" id="IPR018228">
    <property type="entry name" value="DNase_TatD-rel_CS"/>
</dbReference>
<dbReference type="CDD" id="cd01310">
    <property type="entry name" value="TatD_DNAse"/>
    <property type="match status" value="1"/>
</dbReference>
<dbReference type="InterPro" id="IPR032466">
    <property type="entry name" value="Metal_Hydrolase"/>
</dbReference>
<dbReference type="GO" id="GO:0005829">
    <property type="term" value="C:cytosol"/>
    <property type="evidence" value="ECO:0007669"/>
    <property type="project" value="TreeGrafter"/>
</dbReference>
<dbReference type="FunFam" id="3.20.20.140:FF:000005">
    <property type="entry name" value="TatD family hydrolase"/>
    <property type="match status" value="1"/>
</dbReference>
<evidence type="ECO:0000313" key="6">
    <source>
        <dbReference type="Proteomes" id="UP000008305"/>
    </source>
</evidence>
<evidence type="ECO:0000256" key="1">
    <source>
        <dbReference type="ARBA" id="ARBA00009275"/>
    </source>
</evidence>
<dbReference type="PANTHER" id="PTHR46124">
    <property type="entry name" value="D-AMINOACYL-TRNA DEACYLASE"/>
    <property type="match status" value="1"/>
</dbReference>
<dbReference type="GO" id="GO:0016788">
    <property type="term" value="F:hydrolase activity, acting on ester bonds"/>
    <property type="evidence" value="ECO:0007669"/>
    <property type="project" value="InterPro"/>
</dbReference>
<dbReference type="GeneID" id="99718300"/>
<dbReference type="KEGG" id="cpm:G5S_0251"/>
<organism evidence="5 6">
    <name type="scientific">Chlamydia pecorum (strain ATCC VR-628 / DSM 29919 / E58)</name>
    <name type="common">Chlamydophila pecorum</name>
    <dbReference type="NCBI Taxonomy" id="331635"/>
    <lineage>
        <taxon>Bacteria</taxon>
        <taxon>Pseudomonadati</taxon>
        <taxon>Chlamydiota</taxon>
        <taxon>Chlamydiia</taxon>
        <taxon>Chlamydiales</taxon>
        <taxon>Chlamydiaceae</taxon>
        <taxon>Chlamydia/Chlamydophila group</taxon>
        <taxon>Chlamydia</taxon>
    </lineage>
</organism>
<keyword evidence="3 5" id="KW-0378">Hydrolase</keyword>
<feature type="binding site" evidence="4">
    <location>
        <position position="9"/>
    </location>
    <ligand>
        <name>a divalent metal cation</name>
        <dbReference type="ChEBI" id="CHEBI:60240"/>
        <label>1</label>
    </ligand>
</feature>
<dbReference type="InterPro" id="IPR015991">
    <property type="entry name" value="TatD/YcfH-like"/>
</dbReference>
<dbReference type="PANTHER" id="PTHR46124:SF2">
    <property type="entry name" value="D-AMINOACYL-TRNA DEACYLASE"/>
    <property type="match status" value="1"/>
</dbReference>
<dbReference type="Pfam" id="PF01026">
    <property type="entry name" value="TatD_DNase"/>
    <property type="match status" value="1"/>
</dbReference>
<feature type="binding site" evidence="4">
    <location>
        <position position="95"/>
    </location>
    <ligand>
        <name>a divalent metal cation</name>
        <dbReference type="ChEBI" id="CHEBI:60240"/>
        <label>1</label>
    </ligand>
</feature>
<evidence type="ECO:0000256" key="4">
    <source>
        <dbReference type="PIRSR" id="PIRSR005902-1"/>
    </source>
</evidence>
<dbReference type="Gene3D" id="3.20.20.140">
    <property type="entry name" value="Metal-dependent hydrolases"/>
    <property type="match status" value="1"/>
</dbReference>
<dbReference type="AlphaFoldDB" id="A0AA34WHN4"/>
<evidence type="ECO:0000256" key="3">
    <source>
        <dbReference type="ARBA" id="ARBA00022801"/>
    </source>
</evidence>